<dbReference type="FunFam" id="3.30.70.80:FF:000002">
    <property type="entry name" value="Subtilisin-like protease SBT5.3"/>
    <property type="match status" value="1"/>
</dbReference>
<keyword evidence="4 8" id="KW-0378">Hydrolase</keyword>
<dbReference type="Pfam" id="PF05922">
    <property type="entry name" value="Inhibitor_I9"/>
    <property type="match status" value="1"/>
</dbReference>
<dbReference type="RefSeq" id="XP_022747041.1">
    <property type="nucleotide sequence ID" value="XM_022891306.1"/>
</dbReference>
<dbReference type="Pfam" id="PF17766">
    <property type="entry name" value="fn3_6"/>
    <property type="match status" value="1"/>
</dbReference>
<dbReference type="InterPro" id="IPR000209">
    <property type="entry name" value="Peptidase_S8/S53_dom"/>
</dbReference>
<dbReference type="InterPro" id="IPR034197">
    <property type="entry name" value="Peptidases_S8_3"/>
</dbReference>
<dbReference type="Proteomes" id="UP000515121">
    <property type="component" value="Unplaced"/>
</dbReference>
<dbReference type="Gene3D" id="3.30.70.80">
    <property type="entry name" value="Peptidase S8 propeptide/proteinase inhibitor I9"/>
    <property type="match status" value="1"/>
</dbReference>
<dbReference type="GeneID" id="111296834"/>
<feature type="domain" description="Subtilisin-like protease fibronectin type-III" evidence="11">
    <location>
        <begin position="670"/>
        <end position="767"/>
    </location>
</feature>
<comment type="similarity">
    <text evidence="1 8">Belongs to the peptidase S8 family.</text>
</comment>
<organism evidence="12 13">
    <name type="scientific">Durio zibethinus</name>
    <name type="common">Durian</name>
    <dbReference type="NCBI Taxonomy" id="66656"/>
    <lineage>
        <taxon>Eukaryota</taxon>
        <taxon>Viridiplantae</taxon>
        <taxon>Streptophyta</taxon>
        <taxon>Embryophyta</taxon>
        <taxon>Tracheophyta</taxon>
        <taxon>Spermatophyta</taxon>
        <taxon>Magnoliopsida</taxon>
        <taxon>eudicotyledons</taxon>
        <taxon>Gunneridae</taxon>
        <taxon>Pentapetalae</taxon>
        <taxon>rosids</taxon>
        <taxon>malvids</taxon>
        <taxon>Malvales</taxon>
        <taxon>Malvaceae</taxon>
        <taxon>Helicteroideae</taxon>
        <taxon>Durio</taxon>
    </lineage>
</organism>
<evidence type="ECO:0000256" key="8">
    <source>
        <dbReference type="PROSITE-ProRule" id="PRU01240"/>
    </source>
</evidence>
<feature type="domain" description="Peptidase S8/S53" evidence="9">
    <location>
        <begin position="164"/>
        <end position="612"/>
    </location>
</feature>
<dbReference type="PROSITE" id="PS00138">
    <property type="entry name" value="SUBTILASE_SER"/>
    <property type="match status" value="1"/>
</dbReference>
<dbReference type="GO" id="GO:0004252">
    <property type="term" value="F:serine-type endopeptidase activity"/>
    <property type="evidence" value="ECO:0007669"/>
    <property type="project" value="UniProtKB-UniRule"/>
</dbReference>
<evidence type="ECO:0000256" key="6">
    <source>
        <dbReference type="ARBA" id="ARBA00023180"/>
    </source>
</evidence>
<evidence type="ECO:0000259" key="10">
    <source>
        <dbReference type="Pfam" id="PF05922"/>
    </source>
</evidence>
<evidence type="ECO:0000259" key="9">
    <source>
        <dbReference type="Pfam" id="PF00082"/>
    </source>
</evidence>
<dbReference type="InterPro" id="IPR015500">
    <property type="entry name" value="Peptidase_S8_subtilisin-rel"/>
</dbReference>
<dbReference type="InterPro" id="IPR023828">
    <property type="entry name" value="Peptidase_S8_Ser-AS"/>
</dbReference>
<evidence type="ECO:0000256" key="5">
    <source>
        <dbReference type="ARBA" id="ARBA00022825"/>
    </source>
</evidence>
<evidence type="ECO:0000259" key="11">
    <source>
        <dbReference type="Pfam" id="PF17766"/>
    </source>
</evidence>
<evidence type="ECO:0000313" key="13">
    <source>
        <dbReference type="RefSeq" id="XP_022747041.1"/>
    </source>
</evidence>
<keyword evidence="2 8" id="KW-0645">Protease</keyword>
<evidence type="ECO:0000256" key="7">
    <source>
        <dbReference type="PIRSR" id="PIRSR615500-1"/>
    </source>
</evidence>
<dbReference type="InterPro" id="IPR045051">
    <property type="entry name" value="SBT"/>
</dbReference>
<dbReference type="PANTHER" id="PTHR10795">
    <property type="entry name" value="PROPROTEIN CONVERTASE SUBTILISIN/KEXIN"/>
    <property type="match status" value="1"/>
</dbReference>
<dbReference type="InterPro" id="IPR010259">
    <property type="entry name" value="S8pro/Inhibitor_I9"/>
</dbReference>
<dbReference type="KEGG" id="dzi:111296834"/>
<keyword evidence="5 8" id="KW-0720">Serine protease</keyword>
<feature type="active site" description="Charge relay system" evidence="7 8">
    <location>
        <position position="564"/>
    </location>
</feature>
<dbReference type="InterPro" id="IPR036852">
    <property type="entry name" value="Peptidase_S8/S53_dom_sf"/>
</dbReference>
<keyword evidence="3" id="KW-0732">Signal</keyword>
<dbReference type="FunFam" id="3.40.50.200:FF:000006">
    <property type="entry name" value="Subtilisin-like protease SBT1.5"/>
    <property type="match status" value="1"/>
</dbReference>
<reference evidence="13" key="1">
    <citation type="submission" date="2025-08" db="UniProtKB">
        <authorList>
            <consortium name="RefSeq"/>
        </authorList>
    </citation>
    <scope>IDENTIFICATION</scope>
    <source>
        <tissue evidence="13">Fruit stalk</tissue>
    </source>
</reference>
<dbReference type="InterPro" id="IPR037045">
    <property type="entry name" value="S8pro/Inhibitor_I9_sf"/>
</dbReference>
<dbReference type="Gene3D" id="2.60.40.2310">
    <property type="match status" value="1"/>
</dbReference>
<keyword evidence="6" id="KW-0325">Glycoprotein</keyword>
<dbReference type="CDD" id="cd02120">
    <property type="entry name" value="PA_subtilisin_like"/>
    <property type="match status" value="1"/>
</dbReference>
<dbReference type="PRINTS" id="PR00723">
    <property type="entry name" value="SUBTILISIN"/>
</dbReference>
<evidence type="ECO:0000256" key="2">
    <source>
        <dbReference type="ARBA" id="ARBA00022670"/>
    </source>
</evidence>
<gene>
    <name evidence="13" type="primary">LOC111296834</name>
</gene>
<dbReference type="Pfam" id="PF00082">
    <property type="entry name" value="Peptidase_S8"/>
    <property type="match status" value="1"/>
</dbReference>
<feature type="active site" description="Charge relay system" evidence="7 8">
    <location>
        <position position="237"/>
    </location>
</feature>
<proteinExistence type="inferred from homology"/>
<dbReference type="InterPro" id="IPR041469">
    <property type="entry name" value="Subtilisin-like_FN3"/>
</dbReference>
<sequence length="772" mass="83592">MCIAHTDTWTNTFSNIELGNVFYFIIISMKGRRYLLQCLLLHGLLLALLTSRAASDHSPSNTNKKSYIVYMGDRPNDGSSISLLHSRMLQDAFGSQFFTKSVIYSYKKSFNGFVVELTEEEAQKMAGMEGIVSVFPNEKRNLHTTKSWDFIGFSQQVERAALESDIIIGVFDTGIWPESESFNDKGLGPPPSKWKGRCQVAAGNFTCNNKIIGGQYYRSSGFFVPNDINSPRDSDGHGTHTASTAAGKLVNGANLYGFGSGTARGGVPSARIAVYKICWSDGCFDADILAAFDDAISDGVDIISISVGISSGQPYFKDSIAIGAFHAMKNGVLTVTSAGNDGPDRSTISNYSPWSLSVAASTIDRKFFTKVQLGNNNIYEGISINTFDLKNEMYPIIYGGDAPNTTANYTGRLSRYCYTNSLDQNLVKGKIVLCDAALTGRGPLFAGAVGAVMRDQGPYDYADFYLLPASFVDLVDGEKIFQYVNLTSTPTATIYKSNEANDSLAPYIVSFSSRGPNPITPDILKPDLSAPGVHILAAWSLVSPVSQLTGDNRFVPFNIISGTSMSCPHVAAAAAYVKSFHPTWSPGAIKSALMTTAYPMSSSINLDAEFAYGSGNLNPTKAVNPGLLYDSEEVDYIKFLCGQGYGTRFLRLVTGDNSTCSEATNGTVWDLNYPSFALFRSPLKPIRHAFNRTVTNVGSPMSIYRAKVTVPTGALKIQVNPNVLSFTSLGQKLSFVLTIEGKTDKSIVSASLEWDDGVHIVRSPVVVFISIS</sequence>
<evidence type="ECO:0000256" key="3">
    <source>
        <dbReference type="ARBA" id="ARBA00022729"/>
    </source>
</evidence>
<dbReference type="Gene3D" id="3.40.50.200">
    <property type="entry name" value="Peptidase S8/S53 domain"/>
    <property type="match status" value="1"/>
</dbReference>
<dbReference type="OrthoDB" id="206201at2759"/>
<protein>
    <submittedName>
        <fullName evidence="13">Cucumisin-like</fullName>
    </submittedName>
</protein>
<dbReference type="PROSITE" id="PS51892">
    <property type="entry name" value="SUBTILASE"/>
    <property type="match status" value="1"/>
</dbReference>
<feature type="active site" description="Charge relay system" evidence="7 8">
    <location>
        <position position="172"/>
    </location>
</feature>
<evidence type="ECO:0000313" key="12">
    <source>
        <dbReference type="Proteomes" id="UP000515121"/>
    </source>
</evidence>
<dbReference type="AlphaFoldDB" id="A0A6P5Z3X6"/>
<name>A0A6P5Z3X6_DURZI</name>
<dbReference type="CDD" id="cd04852">
    <property type="entry name" value="Peptidases_S8_3"/>
    <property type="match status" value="1"/>
</dbReference>
<dbReference type="SUPFAM" id="SSF52743">
    <property type="entry name" value="Subtilisin-like"/>
    <property type="match status" value="1"/>
</dbReference>
<keyword evidence="12" id="KW-1185">Reference proteome</keyword>
<evidence type="ECO:0000256" key="1">
    <source>
        <dbReference type="ARBA" id="ARBA00011073"/>
    </source>
</evidence>
<evidence type="ECO:0000256" key="4">
    <source>
        <dbReference type="ARBA" id="ARBA00022801"/>
    </source>
</evidence>
<dbReference type="GO" id="GO:0006508">
    <property type="term" value="P:proteolysis"/>
    <property type="evidence" value="ECO:0007669"/>
    <property type="project" value="UniProtKB-KW"/>
</dbReference>
<accession>A0A6P5Z3X6</accession>
<feature type="domain" description="Inhibitor I9" evidence="10">
    <location>
        <begin position="66"/>
        <end position="143"/>
    </location>
</feature>
<dbReference type="Gene3D" id="3.50.30.30">
    <property type="match status" value="1"/>
</dbReference>